<evidence type="ECO:0000259" key="3">
    <source>
        <dbReference type="Pfam" id="PF00561"/>
    </source>
</evidence>
<comment type="caution">
    <text evidence="4">The sequence shown here is derived from an EMBL/GenBank/DDBJ whole genome shotgun (WGS) entry which is preliminary data.</text>
</comment>
<dbReference type="Gene3D" id="3.40.50.1820">
    <property type="entry name" value="alpha/beta hydrolase"/>
    <property type="match status" value="1"/>
</dbReference>
<evidence type="ECO:0000256" key="2">
    <source>
        <dbReference type="ARBA" id="ARBA00038334"/>
    </source>
</evidence>
<protein>
    <submittedName>
        <fullName evidence="4">Epoxide hydrolase</fullName>
    </submittedName>
</protein>
<dbReference type="InterPro" id="IPR000073">
    <property type="entry name" value="AB_hydrolase_1"/>
</dbReference>
<gene>
    <name evidence="4" type="ORF">M501DRAFT_944334</name>
</gene>
<dbReference type="InterPro" id="IPR029058">
    <property type="entry name" value="AB_hydrolase_fold"/>
</dbReference>
<evidence type="ECO:0000313" key="4">
    <source>
        <dbReference type="EMBL" id="KAF2834398.1"/>
    </source>
</evidence>
<dbReference type="GO" id="GO:0016787">
    <property type="term" value="F:hydrolase activity"/>
    <property type="evidence" value="ECO:0007669"/>
    <property type="project" value="UniProtKB-KW"/>
</dbReference>
<dbReference type="SUPFAM" id="SSF53474">
    <property type="entry name" value="alpha/beta-Hydrolases"/>
    <property type="match status" value="1"/>
</dbReference>
<evidence type="ECO:0000256" key="1">
    <source>
        <dbReference type="ARBA" id="ARBA00022801"/>
    </source>
</evidence>
<sequence>MDVDKIDPYDDSRVTHEKANVNGQTYHYILGLPGNNNATIKGTIFLIHGWPDLSIGWRYQIPILLEMGFRVVAPDMMGYGGTDAPQVPPAPLSLYGMKRAADDIAELARQLNAPKIVLGGHDWGGAVVWRAAMWHPELITHVFSVCTPFAPVHKQYISTEDMVKGPLPQFGYQLHLASPEVEGKITTKEEIRQFLNGMYGGKGASGELMFDPTKGIIFENLLKVGKSKLLTERELEYYVDQYHRNGLHGTVNWYRTREINWEEDQQLKSSNIDIPTLYVQAEYDHVLLPSMGRGMGKYLSNLTVRSVPATHWALTQKPQAVNIIIKEWIECVVLGGKSKL</sequence>
<reference evidence="4" key="1">
    <citation type="journal article" date="2020" name="Stud. Mycol.">
        <title>101 Dothideomycetes genomes: a test case for predicting lifestyles and emergence of pathogens.</title>
        <authorList>
            <person name="Haridas S."/>
            <person name="Albert R."/>
            <person name="Binder M."/>
            <person name="Bloem J."/>
            <person name="Labutti K."/>
            <person name="Salamov A."/>
            <person name="Andreopoulos B."/>
            <person name="Baker S."/>
            <person name="Barry K."/>
            <person name="Bills G."/>
            <person name="Bluhm B."/>
            <person name="Cannon C."/>
            <person name="Castanera R."/>
            <person name="Culley D."/>
            <person name="Daum C."/>
            <person name="Ezra D."/>
            <person name="Gonzalez J."/>
            <person name="Henrissat B."/>
            <person name="Kuo A."/>
            <person name="Liang C."/>
            <person name="Lipzen A."/>
            <person name="Lutzoni F."/>
            <person name="Magnuson J."/>
            <person name="Mondo S."/>
            <person name="Nolan M."/>
            <person name="Ohm R."/>
            <person name="Pangilinan J."/>
            <person name="Park H.-J."/>
            <person name="Ramirez L."/>
            <person name="Alfaro M."/>
            <person name="Sun H."/>
            <person name="Tritt A."/>
            <person name="Yoshinaga Y."/>
            <person name="Zwiers L.-H."/>
            <person name="Turgeon B."/>
            <person name="Goodwin S."/>
            <person name="Spatafora J."/>
            <person name="Crous P."/>
            <person name="Grigoriev I."/>
        </authorList>
    </citation>
    <scope>NUCLEOTIDE SEQUENCE</scope>
    <source>
        <strain evidence="4">CBS 101060</strain>
    </source>
</reference>
<dbReference type="EMBL" id="MU006120">
    <property type="protein sequence ID" value="KAF2834398.1"/>
    <property type="molecule type" value="Genomic_DNA"/>
</dbReference>
<keyword evidence="5" id="KW-1185">Reference proteome</keyword>
<dbReference type="PRINTS" id="PR00111">
    <property type="entry name" value="ABHYDROLASE"/>
</dbReference>
<name>A0A9P4S161_9PEZI</name>
<dbReference type="AlphaFoldDB" id="A0A9P4S161"/>
<dbReference type="OrthoDB" id="408373at2759"/>
<dbReference type="PRINTS" id="PR00412">
    <property type="entry name" value="EPOXHYDRLASE"/>
</dbReference>
<dbReference type="InterPro" id="IPR000639">
    <property type="entry name" value="Epox_hydrolase-like"/>
</dbReference>
<comment type="similarity">
    <text evidence="2">Belongs to the AB hydrolase superfamily. Epoxide hydrolase family.</text>
</comment>
<proteinExistence type="inferred from homology"/>
<dbReference type="PANTHER" id="PTHR43329">
    <property type="entry name" value="EPOXIDE HYDROLASE"/>
    <property type="match status" value="1"/>
</dbReference>
<keyword evidence="1 4" id="KW-0378">Hydrolase</keyword>
<dbReference type="Proteomes" id="UP000799429">
    <property type="component" value="Unassembled WGS sequence"/>
</dbReference>
<organism evidence="4 5">
    <name type="scientific">Patellaria atrata CBS 101060</name>
    <dbReference type="NCBI Taxonomy" id="1346257"/>
    <lineage>
        <taxon>Eukaryota</taxon>
        <taxon>Fungi</taxon>
        <taxon>Dikarya</taxon>
        <taxon>Ascomycota</taxon>
        <taxon>Pezizomycotina</taxon>
        <taxon>Dothideomycetes</taxon>
        <taxon>Dothideomycetes incertae sedis</taxon>
        <taxon>Patellariales</taxon>
        <taxon>Patellariaceae</taxon>
        <taxon>Patellaria</taxon>
    </lineage>
</organism>
<accession>A0A9P4S161</accession>
<feature type="domain" description="AB hydrolase-1" evidence="3">
    <location>
        <begin position="43"/>
        <end position="150"/>
    </location>
</feature>
<evidence type="ECO:0000313" key="5">
    <source>
        <dbReference type="Proteomes" id="UP000799429"/>
    </source>
</evidence>
<dbReference type="Pfam" id="PF00561">
    <property type="entry name" value="Abhydrolase_1"/>
    <property type="match status" value="1"/>
</dbReference>